<dbReference type="GO" id="GO:0005829">
    <property type="term" value="C:cytosol"/>
    <property type="evidence" value="ECO:0007669"/>
    <property type="project" value="TreeGrafter"/>
</dbReference>
<dbReference type="SUPFAM" id="SSF52540">
    <property type="entry name" value="P-loop containing nucleoside triphosphate hydrolases"/>
    <property type="match status" value="1"/>
</dbReference>
<proteinExistence type="predicted"/>
<dbReference type="InterPro" id="IPR000212">
    <property type="entry name" value="DNA_helicase_UvrD/REP"/>
</dbReference>
<dbReference type="Gene3D" id="1.10.10.160">
    <property type="match status" value="1"/>
</dbReference>
<keyword evidence="4 5" id="KW-0067">ATP-binding</keyword>
<keyword evidence="1 5" id="KW-0547">Nucleotide-binding</keyword>
<dbReference type="Proteomes" id="UP000223834">
    <property type="component" value="Unassembled WGS sequence"/>
</dbReference>
<name>A0A9X7CGA4_BACCE</name>
<evidence type="ECO:0000256" key="2">
    <source>
        <dbReference type="ARBA" id="ARBA00022801"/>
    </source>
</evidence>
<keyword evidence="3 5" id="KW-0347">Helicase</keyword>
<dbReference type="Gene3D" id="3.40.50.300">
    <property type="entry name" value="P-loop containing nucleotide triphosphate hydrolases"/>
    <property type="match status" value="1"/>
</dbReference>
<dbReference type="Pfam" id="PF00580">
    <property type="entry name" value="UvrD-helicase"/>
    <property type="match status" value="1"/>
</dbReference>
<protein>
    <recommendedName>
        <fullName evidence="6">UvrD-like helicase ATP-binding domain-containing protein</fullName>
    </recommendedName>
</protein>
<evidence type="ECO:0000313" key="7">
    <source>
        <dbReference type="EMBL" id="PGO81698.1"/>
    </source>
</evidence>
<dbReference type="InterPro" id="IPR027417">
    <property type="entry name" value="P-loop_NTPase"/>
</dbReference>
<dbReference type="InterPro" id="IPR013986">
    <property type="entry name" value="DExx_box_DNA_helicase_dom_sf"/>
</dbReference>
<dbReference type="PROSITE" id="PS51198">
    <property type="entry name" value="UVRD_HELICASE_ATP_BIND"/>
    <property type="match status" value="1"/>
</dbReference>
<dbReference type="GO" id="GO:0005524">
    <property type="term" value="F:ATP binding"/>
    <property type="evidence" value="ECO:0007669"/>
    <property type="project" value="UniProtKB-UniRule"/>
</dbReference>
<dbReference type="EMBL" id="NUIQ01000014">
    <property type="protein sequence ID" value="PGO81698.1"/>
    <property type="molecule type" value="Genomic_DNA"/>
</dbReference>
<dbReference type="PANTHER" id="PTHR11070">
    <property type="entry name" value="UVRD / RECB / PCRA DNA HELICASE FAMILY MEMBER"/>
    <property type="match status" value="1"/>
</dbReference>
<evidence type="ECO:0000313" key="8">
    <source>
        <dbReference type="Proteomes" id="UP000223834"/>
    </source>
</evidence>
<evidence type="ECO:0000259" key="6">
    <source>
        <dbReference type="PROSITE" id="PS51198"/>
    </source>
</evidence>
<evidence type="ECO:0000256" key="1">
    <source>
        <dbReference type="ARBA" id="ARBA00022741"/>
    </source>
</evidence>
<dbReference type="GO" id="GO:0000725">
    <property type="term" value="P:recombinational repair"/>
    <property type="evidence" value="ECO:0007669"/>
    <property type="project" value="TreeGrafter"/>
</dbReference>
<dbReference type="GO" id="GO:0043138">
    <property type="term" value="F:3'-5' DNA helicase activity"/>
    <property type="evidence" value="ECO:0007669"/>
    <property type="project" value="TreeGrafter"/>
</dbReference>
<dbReference type="GO" id="GO:0003677">
    <property type="term" value="F:DNA binding"/>
    <property type="evidence" value="ECO:0007669"/>
    <property type="project" value="InterPro"/>
</dbReference>
<dbReference type="AlphaFoldDB" id="A0A9X7CGA4"/>
<reference evidence="7 8" key="1">
    <citation type="submission" date="2017-09" db="EMBL/GenBank/DDBJ databases">
        <title>Large-scale bioinformatics analysis of Bacillus genomes uncovers conserved roles of natural products in bacterial physiology.</title>
        <authorList>
            <consortium name="Agbiome Team Llc"/>
            <person name="Bleich R.M."/>
            <person name="Grubbs K.J."/>
            <person name="Santa Maria K.C."/>
            <person name="Allen S.E."/>
            <person name="Farag S."/>
            <person name="Shank E.A."/>
            <person name="Bowers A."/>
        </authorList>
    </citation>
    <scope>NUCLEOTIDE SEQUENCE [LARGE SCALE GENOMIC DNA]</scope>
    <source>
        <strain evidence="7 8">AFS049141</strain>
    </source>
</reference>
<evidence type="ECO:0000256" key="4">
    <source>
        <dbReference type="ARBA" id="ARBA00022840"/>
    </source>
</evidence>
<evidence type="ECO:0000256" key="3">
    <source>
        <dbReference type="ARBA" id="ARBA00022806"/>
    </source>
</evidence>
<sequence length="654" mass="76528">MKNYNILYKLLIMLQMEMNKMTQIDSQDISYAEQMLLHDGDSFDDERRAVIQCLESKDIVACPGSGKTTTLLAKLAILAGKLPLENNKGICVLTHTNVAIDEIKNRLGIHGEKLFNYPNNCSTIQSFVNQFLAIPAYVHFYGKKPIRIEDEIYNEEIRKKYYQIVPQGLRFGIEKSKIDVRTIRFNLENETLQRSLYGAKIYDNEQTRSYLALKTLKEQMLEDGILCYDDAYFLAYKYLRENPNLKRLFSNRFLYVFIDEMQDTMKHQKELLELLFDDSVVIQRIGDLNQSIYDQSGAIGSWEVDSESSLEISDSKRFSKAIADIVKNICVTPQNLNGNTNIEDIKPCLLVYNSTNIQNVLKEFARIVVERDLHNLDRKVFKAIGWVSEHEREIGIKNYWEEFKTSRRKRSDFNSLIMYLLKESSEDLERFGANLYNDKVLKGILKALRIMNEKNEEKHYTKQTFLNYLKEFHNEIYEDLMLKLSRWCLMIQNRQEVVSEVEEFITEKLKRIFNWNDISQLTSFFSNTEEESTEAYSVQTNVMKFLEEGNEVDIEVASIHSVKGETHTATLYLETFYFEYDIKRIIAYLKGNHENTNRSRIVQNLKMAYVGMTRPTHLLCVAVREESINGHEVELNVAGWDIKYVEERVPVTQE</sequence>
<organism evidence="7 8">
    <name type="scientific">Bacillus cereus</name>
    <dbReference type="NCBI Taxonomy" id="1396"/>
    <lineage>
        <taxon>Bacteria</taxon>
        <taxon>Bacillati</taxon>
        <taxon>Bacillota</taxon>
        <taxon>Bacilli</taxon>
        <taxon>Bacillales</taxon>
        <taxon>Bacillaceae</taxon>
        <taxon>Bacillus</taxon>
        <taxon>Bacillus cereus group</taxon>
    </lineage>
</organism>
<evidence type="ECO:0000256" key="5">
    <source>
        <dbReference type="PROSITE-ProRule" id="PRU00560"/>
    </source>
</evidence>
<dbReference type="InterPro" id="IPR014016">
    <property type="entry name" value="UvrD-like_ATP-bd"/>
</dbReference>
<comment type="caution">
    <text evidence="7">The sequence shown here is derived from an EMBL/GenBank/DDBJ whole genome shotgun (WGS) entry which is preliminary data.</text>
</comment>
<dbReference type="GO" id="GO:0016787">
    <property type="term" value="F:hydrolase activity"/>
    <property type="evidence" value="ECO:0007669"/>
    <property type="project" value="UniProtKB-UniRule"/>
</dbReference>
<keyword evidence="2 5" id="KW-0378">Hydrolase</keyword>
<feature type="binding site" evidence="5">
    <location>
        <begin position="61"/>
        <end position="68"/>
    </location>
    <ligand>
        <name>ATP</name>
        <dbReference type="ChEBI" id="CHEBI:30616"/>
    </ligand>
</feature>
<gene>
    <name evidence="7" type="ORF">CN980_01090</name>
</gene>
<dbReference type="PANTHER" id="PTHR11070:SF3">
    <property type="entry name" value="DNA 3'-5' HELICASE"/>
    <property type="match status" value="1"/>
</dbReference>
<feature type="domain" description="UvrD-like helicase ATP-binding" evidence="6">
    <location>
        <begin position="40"/>
        <end position="339"/>
    </location>
</feature>
<accession>A0A9X7CGA4</accession>